<dbReference type="EMBL" id="JAAMPI010000160">
    <property type="protein sequence ID" value="KAF4634768.1"/>
    <property type="molecule type" value="Genomic_DNA"/>
</dbReference>
<reference evidence="2 3" key="1">
    <citation type="submission" date="2020-03" db="EMBL/GenBank/DDBJ databases">
        <title>Draft Genome Sequence of Cudoniella acicularis.</title>
        <authorList>
            <person name="Buettner E."/>
            <person name="Kellner H."/>
        </authorList>
    </citation>
    <scope>NUCLEOTIDE SEQUENCE [LARGE SCALE GENOMIC DNA]</scope>
    <source>
        <strain evidence="2 3">DSM 108380</strain>
    </source>
</reference>
<name>A0A8H4W5A1_9HELO</name>
<keyword evidence="3" id="KW-1185">Reference proteome</keyword>
<feature type="region of interest" description="Disordered" evidence="1">
    <location>
        <begin position="20"/>
        <end position="57"/>
    </location>
</feature>
<protein>
    <submittedName>
        <fullName evidence="2">Uncharacterized protein</fullName>
    </submittedName>
</protein>
<gene>
    <name evidence="2" type="ORF">G7Y89_g3334</name>
</gene>
<organism evidence="2 3">
    <name type="scientific">Cudoniella acicularis</name>
    <dbReference type="NCBI Taxonomy" id="354080"/>
    <lineage>
        <taxon>Eukaryota</taxon>
        <taxon>Fungi</taxon>
        <taxon>Dikarya</taxon>
        <taxon>Ascomycota</taxon>
        <taxon>Pezizomycotina</taxon>
        <taxon>Leotiomycetes</taxon>
        <taxon>Helotiales</taxon>
        <taxon>Tricladiaceae</taxon>
        <taxon>Cudoniella</taxon>
    </lineage>
</organism>
<evidence type="ECO:0000313" key="2">
    <source>
        <dbReference type="EMBL" id="KAF4634768.1"/>
    </source>
</evidence>
<dbReference type="Proteomes" id="UP000566819">
    <property type="component" value="Unassembled WGS sequence"/>
</dbReference>
<dbReference type="Gene3D" id="3.40.50.10810">
    <property type="entry name" value="Tandem AAA-ATPase domain"/>
    <property type="match status" value="1"/>
</dbReference>
<feature type="compositionally biased region" description="Acidic residues" evidence="1">
    <location>
        <begin position="25"/>
        <end position="38"/>
    </location>
</feature>
<proteinExistence type="predicted"/>
<accession>A0A8H4W5A1</accession>
<sequence length="439" mass="49582">MNDWLSSLEFLSNDDVRKLATTNSDESDEEIDTLEEIEILGVPSTPATPSRPGPVEADRKGLLLTATYVKEEAYKSAVAAREAQLKGNPDLEIPDVLKPIYRASLAVMPPGSINVWRDDQEKFFPESIKIWQNTPEELNAFLHELDTEDLETGRTLILSSYPTFMCRSLGTLYKDSTMKRVFNQDSVTSLNLVSKEHRRYCSMITYTFWRIFGDEAYICRNPRALITEAVKRVKKLNIYFLTITPVLNHSKDLQAYEPDFDPFRFPVEEAGTSDGESRFVNYALSKGACPDFHTAYAKGIYLWLLDPENFKMTAQRNHFSVGVLNVMLPPILRTFMIRISTGTVIKIVGGEDVTDHVDHLLNSMYISSTEDLEEPDRVAEVSGTVNYNDTEGILDTGKYRYVMYSLIDPRLALLTVRKASIPQSLRAAANLVGLDNTLS</sequence>
<evidence type="ECO:0000313" key="3">
    <source>
        <dbReference type="Proteomes" id="UP000566819"/>
    </source>
</evidence>
<dbReference type="AlphaFoldDB" id="A0A8H4W5A1"/>
<dbReference type="InterPro" id="IPR038718">
    <property type="entry name" value="SNF2-like_sf"/>
</dbReference>
<comment type="caution">
    <text evidence="2">The sequence shown here is derived from an EMBL/GenBank/DDBJ whole genome shotgun (WGS) entry which is preliminary data.</text>
</comment>
<evidence type="ECO:0000256" key="1">
    <source>
        <dbReference type="SAM" id="MobiDB-lite"/>
    </source>
</evidence>
<dbReference type="OrthoDB" id="3563473at2759"/>